<evidence type="ECO:0000256" key="3">
    <source>
        <dbReference type="ARBA" id="ARBA00022679"/>
    </source>
</evidence>
<evidence type="ECO:0000256" key="5">
    <source>
        <dbReference type="ARBA" id="ARBA00023315"/>
    </source>
</evidence>
<keyword evidence="6" id="KW-0472">Membrane</keyword>
<dbReference type="GO" id="GO:0003841">
    <property type="term" value="F:1-acylglycerol-3-phosphate O-acyltransferase activity"/>
    <property type="evidence" value="ECO:0007669"/>
    <property type="project" value="TreeGrafter"/>
</dbReference>
<feature type="transmembrane region" description="Helical" evidence="6">
    <location>
        <begin position="45"/>
        <end position="63"/>
    </location>
</feature>
<keyword evidence="6" id="KW-0812">Transmembrane</keyword>
<dbReference type="RefSeq" id="WP_072833337.1">
    <property type="nucleotide sequence ID" value="NZ_FQUU01000001.1"/>
</dbReference>
<accession>A0A1M4SMH8</accession>
<evidence type="ECO:0000313" key="8">
    <source>
        <dbReference type="EMBL" id="SHE33405.1"/>
    </source>
</evidence>
<dbReference type="SMART" id="SM00563">
    <property type="entry name" value="PlsC"/>
    <property type="match status" value="1"/>
</dbReference>
<dbReference type="Pfam" id="PF01553">
    <property type="entry name" value="Acyltransferase"/>
    <property type="match status" value="1"/>
</dbReference>
<gene>
    <name evidence="8" type="ORF">SAMN02745131_00168</name>
</gene>
<dbReference type="STRING" id="1121884.SAMN02745131_00168"/>
<keyword evidence="5 8" id="KW-0012">Acyltransferase</keyword>
<organism evidence="8 9">
    <name type="scientific">Flavisolibacter ginsengisoli DSM 18119</name>
    <dbReference type="NCBI Taxonomy" id="1121884"/>
    <lineage>
        <taxon>Bacteria</taxon>
        <taxon>Pseudomonadati</taxon>
        <taxon>Bacteroidota</taxon>
        <taxon>Chitinophagia</taxon>
        <taxon>Chitinophagales</taxon>
        <taxon>Chitinophagaceae</taxon>
        <taxon>Flavisolibacter</taxon>
    </lineage>
</organism>
<dbReference type="CDD" id="cd07989">
    <property type="entry name" value="LPLAT_AGPAT-like"/>
    <property type="match status" value="1"/>
</dbReference>
<dbReference type="PANTHER" id="PTHR10434:SF64">
    <property type="entry name" value="1-ACYL-SN-GLYCEROL-3-PHOSPHATE ACYLTRANSFERASE-RELATED"/>
    <property type="match status" value="1"/>
</dbReference>
<dbReference type="PANTHER" id="PTHR10434">
    <property type="entry name" value="1-ACYL-SN-GLYCEROL-3-PHOSPHATE ACYLTRANSFERASE"/>
    <property type="match status" value="1"/>
</dbReference>
<evidence type="ECO:0000313" key="9">
    <source>
        <dbReference type="Proteomes" id="UP000184048"/>
    </source>
</evidence>
<feature type="domain" description="Phospholipid/glycerol acyltransferase" evidence="7">
    <location>
        <begin position="79"/>
        <end position="193"/>
    </location>
</feature>
<protein>
    <submittedName>
        <fullName evidence="8">1-acyl-sn-glycerol-3-phosphate acyltransferase</fullName>
    </submittedName>
</protein>
<keyword evidence="6" id="KW-1133">Transmembrane helix</keyword>
<dbReference type="GO" id="GO:0006654">
    <property type="term" value="P:phosphatidic acid biosynthetic process"/>
    <property type="evidence" value="ECO:0007669"/>
    <property type="project" value="TreeGrafter"/>
</dbReference>
<dbReference type="Proteomes" id="UP000184048">
    <property type="component" value="Unassembled WGS sequence"/>
</dbReference>
<dbReference type="InterPro" id="IPR002123">
    <property type="entry name" value="Plipid/glycerol_acylTrfase"/>
</dbReference>
<evidence type="ECO:0000256" key="1">
    <source>
        <dbReference type="ARBA" id="ARBA00005189"/>
    </source>
</evidence>
<name>A0A1M4SMH8_9BACT</name>
<comment type="pathway">
    <text evidence="1">Lipid metabolism.</text>
</comment>
<reference evidence="8 9" key="1">
    <citation type="submission" date="2016-11" db="EMBL/GenBank/DDBJ databases">
        <authorList>
            <person name="Jaros S."/>
            <person name="Januszkiewicz K."/>
            <person name="Wedrychowicz H."/>
        </authorList>
    </citation>
    <scope>NUCLEOTIDE SEQUENCE [LARGE SCALE GENOMIC DNA]</scope>
    <source>
        <strain evidence="8 9">DSM 18119</strain>
    </source>
</reference>
<keyword evidence="4" id="KW-0443">Lipid metabolism</keyword>
<dbReference type="EMBL" id="FQUU01000001">
    <property type="protein sequence ID" value="SHE33405.1"/>
    <property type="molecule type" value="Genomic_DNA"/>
</dbReference>
<evidence type="ECO:0000256" key="4">
    <source>
        <dbReference type="ARBA" id="ARBA00023098"/>
    </source>
</evidence>
<dbReference type="OrthoDB" id="9803035at2"/>
<evidence type="ECO:0000256" key="2">
    <source>
        <dbReference type="ARBA" id="ARBA00022516"/>
    </source>
</evidence>
<keyword evidence="9" id="KW-1185">Reference proteome</keyword>
<feature type="transmembrane region" description="Helical" evidence="6">
    <location>
        <begin position="12"/>
        <end position="33"/>
    </location>
</feature>
<dbReference type="SUPFAM" id="SSF69593">
    <property type="entry name" value="Glycerol-3-phosphate (1)-acyltransferase"/>
    <property type="match status" value="1"/>
</dbReference>
<keyword evidence="3 8" id="KW-0808">Transferase</keyword>
<keyword evidence="2" id="KW-0444">Lipid biosynthesis</keyword>
<sequence>MQALRRPFQILYVIYAFVVFVILMIPVFIWSLAVLPMGRIKAGNLIYYGCVVWADIWFFLLFIRHHNIYLEKPEKERSYIYVLNHISYLDSAIIPKAFRHPVKPLGKVEMARIPIFGFIYKNVIVTVDRSSSANRSRSVQIMKSVLRKGISVLVFPEGTFNLTHKPLKEFYDGAFRIAIETGTPIKPVLLLDAYSRMHYASIFSLNPGKSRALFLPSISVEGLSMADVSALKEKVFAIMQAELIKQEVEWISGISEGAKV</sequence>
<evidence type="ECO:0000259" key="7">
    <source>
        <dbReference type="SMART" id="SM00563"/>
    </source>
</evidence>
<dbReference type="AlphaFoldDB" id="A0A1M4SMH8"/>
<proteinExistence type="predicted"/>
<evidence type="ECO:0000256" key="6">
    <source>
        <dbReference type="SAM" id="Phobius"/>
    </source>
</evidence>